<name>A0A1I7KKP8_9BURK</name>
<gene>
    <name evidence="1" type="ORF">SAMN04489707_10565</name>
</gene>
<evidence type="ECO:0000313" key="2">
    <source>
        <dbReference type="Proteomes" id="UP000183656"/>
    </source>
</evidence>
<proteinExistence type="predicted"/>
<dbReference type="Proteomes" id="UP000183656">
    <property type="component" value="Unassembled WGS sequence"/>
</dbReference>
<dbReference type="EMBL" id="FPBX01000056">
    <property type="protein sequence ID" value="SFU98017.1"/>
    <property type="molecule type" value="Genomic_DNA"/>
</dbReference>
<accession>A0A1I7KKP8</accession>
<protein>
    <submittedName>
        <fullName evidence="1">Uncharacterized protein</fullName>
    </submittedName>
</protein>
<organism evidence="1 2">
    <name type="scientific">Paenacidovorax caeni</name>
    <dbReference type="NCBI Taxonomy" id="343013"/>
    <lineage>
        <taxon>Bacteria</taxon>
        <taxon>Pseudomonadati</taxon>
        <taxon>Pseudomonadota</taxon>
        <taxon>Betaproteobacteria</taxon>
        <taxon>Burkholderiales</taxon>
        <taxon>Comamonadaceae</taxon>
        <taxon>Paenacidovorax</taxon>
    </lineage>
</organism>
<reference evidence="1 2" key="1">
    <citation type="submission" date="2016-10" db="EMBL/GenBank/DDBJ databases">
        <authorList>
            <person name="de Groot N.N."/>
        </authorList>
    </citation>
    <scope>NUCLEOTIDE SEQUENCE [LARGE SCALE GENOMIC DNA]</scope>
    <source>
        <strain evidence="1 2">R-24608</strain>
    </source>
</reference>
<sequence length="39" mass="4201">MHIAFFILGSSICAGFVYLATRETAPSKKTDAEAQPRAT</sequence>
<keyword evidence="2" id="KW-1185">Reference proteome</keyword>
<evidence type="ECO:0000313" key="1">
    <source>
        <dbReference type="EMBL" id="SFU98017.1"/>
    </source>
</evidence>
<dbReference type="AlphaFoldDB" id="A0A1I7KKP8"/>
<dbReference type="STRING" id="343013.SAMN04489707_10565"/>